<proteinExistence type="predicted"/>
<reference evidence="4" key="1">
    <citation type="journal article" date="2014" name="Front. Microbiol.">
        <title>High frequency of phylogenetically diverse reductive dehalogenase-homologous genes in deep subseafloor sedimentary metagenomes.</title>
        <authorList>
            <person name="Kawai M."/>
            <person name="Futagami T."/>
            <person name="Toyoda A."/>
            <person name="Takaki Y."/>
            <person name="Nishi S."/>
            <person name="Hori S."/>
            <person name="Arai W."/>
            <person name="Tsubouchi T."/>
            <person name="Morono Y."/>
            <person name="Uchiyama I."/>
            <person name="Ito T."/>
            <person name="Fujiyama A."/>
            <person name="Inagaki F."/>
            <person name="Takami H."/>
        </authorList>
    </citation>
    <scope>NUCLEOTIDE SEQUENCE</scope>
    <source>
        <strain evidence="4">Expedition CK06-06</strain>
    </source>
</reference>
<gene>
    <name evidence="4" type="ORF">S01H1_35674</name>
</gene>
<feature type="domain" description="Bacterial surface antigen (D15)" evidence="3">
    <location>
        <begin position="28"/>
        <end position="231"/>
    </location>
</feature>
<name>X0VPE7_9ZZZZ</name>
<evidence type="ECO:0000313" key="4">
    <source>
        <dbReference type="EMBL" id="GAG12987.1"/>
    </source>
</evidence>
<organism evidence="4">
    <name type="scientific">marine sediment metagenome</name>
    <dbReference type="NCBI Taxonomy" id="412755"/>
    <lineage>
        <taxon>unclassified sequences</taxon>
        <taxon>metagenomes</taxon>
        <taxon>ecological metagenomes</taxon>
    </lineage>
</organism>
<sequence>QFLSFNAGLRLESVTIDEPRLLTSADLNSVLGSSNLFLGSVGFVYDSRFDPVESSNGSYLAMTYTIGFGDYSYSRGELDYRFHQLIYQRPDTSGRHILSYKTKLGVTGGGTPVFENFYGGGFSSLRGFAFRGVSPIQGGVRVGGEFMWVNSLEYSFPLTADDMIHGVGFVDFGTVEENVEINSSMFRAAPGVGLRVHVPWAGIAAPLAFDWAFPVSTAPGDDKQTFSFYLGLLR</sequence>
<evidence type="ECO:0000256" key="1">
    <source>
        <dbReference type="ARBA" id="ARBA00004370"/>
    </source>
</evidence>
<evidence type="ECO:0000256" key="2">
    <source>
        <dbReference type="ARBA" id="ARBA00023136"/>
    </source>
</evidence>
<dbReference type="InterPro" id="IPR000184">
    <property type="entry name" value="Bac_surfAg_D15"/>
</dbReference>
<dbReference type="EMBL" id="BARS01022299">
    <property type="protein sequence ID" value="GAG12987.1"/>
    <property type="molecule type" value="Genomic_DNA"/>
</dbReference>
<dbReference type="GO" id="GO:0019867">
    <property type="term" value="C:outer membrane"/>
    <property type="evidence" value="ECO:0007669"/>
    <property type="project" value="InterPro"/>
</dbReference>
<feature type="non-terminal residue" evidence="4">
    <location>
        <position position="1"/>
    </location>
</feature>
<keyword evidence="2" id="KW-0472">Membrane</keyword>
<evidence type="ECO:0000259" key="3">
    <source>
        <dbReference type="Pfam" id="PF01103"/>
    </source>
</evidence>
<dbReference type="Pfam" id="PF01103">
    <property type="entry name" value="Omp85"/>
    <property type="match status" value="1"/>
</dbReference>
<accession>X0VPE7</accession>
<comment type="subcellular location">
    <subcellularLocation>
        <location evidence="1">Membrane</location>
    </subcellularLocation>
</comment>
<comment type="caution">
    <text evidence="4">The sequence shown here is derived from an EMBL/GenBank/DDBJ whole genome shotgun (WGS) entry which is preliminary data.</text>
</comment>
<dbReference type="Gene3D" id="2.40.160.50">
    <property type="entry name" value="membrane protein fhac: a member of the omp85/tpsb transporter family"/>
    <property type="match status" value="1"/>
</dbReference>
<dbReference type="AlphaFoldDB" id="X0VPE7"/>
<protein>
    <recommendedName>
        <fullName evidence="3">Bacterial surface antigen (D15) domain-containing protein</fullName>
    </recommendedName>
</protein>